<dbReference type="InterPro" id="IPR027417">
    <property type="entry name" value="P-loop_NTPase"/>
</dbReference>
<gene>
    <name evidence="3" type="ORF">GCM10011519_23260</name>
</gene>
<accession>A0A917BLT5</accession>
<dbReference type="Gene3D" id="3.40.50.300">
    <property type="entry name" value="P-loop containing nucleotide triphosphate hydrolases"/>
    <property type="match status" value="1"/>
</dbReference>
<evidence type="ECO:0000313" key="4">
    <source>
        <dbReference type="Proteomes" id="UP000649179"/>
    </source>
</evidence>
<reference evidence="3" key="2">
    <citation type="submission" date="2020-09" db="EMBL/GenBank/DDBJ databases">
        <authorList>
            <person name="Sun Q."/>
            <person name="Zhou Y."/>
        </authorList>
    </citation>
    <scope>NUCLEOTIDE SEQUENCE</scope>
    <source>
        <strain evidence="3">CGMCC 1.16067</strain>
    </source>
</reference>
<evidence type="ECO:0000313" key="3">
    <source>
        <dbReference type="EMBL" id="GGF48577.1"/>
    </source>
</evidence>
<sequence length="793" mass="90046">MCCSFQRPTNPNERWAAGLRASSHARRTNPYRRRSQARRHVDRRPTGDRLLTTSAVDPDLSLVASRLLTMKKLNVELKNCHGIRELDAAFDFAKGSAIAVYAPNGTMKTSFAQTFEDLASRQESSDRMFPTRETERRISDENGDELDPDDVVVVLSYDEELGPTESTSTLLVNPELRREYEGLQVDLVEARDELVAALRDQSGTRQDILGTVSRVFTQEADKFFEALIRVEYEVGQLEDTGFAGLPYDVLFNDKVDAVLRTPGVQAELAKYVTRLNELLDESAFFNRTSFTFYNASNVTKSLGDNGFFSANHSLLLHGGDTPRTVTSDADLKALIAEEKKRITDDEALRKKLESVERATQKNVDARKFFDFIANREELLPELTNVGSFQQKVWKAYLKAHEDLYQRVLRCFKDTEERRKEIEKQAAEESTQWERVIRIFNDRFFVPFRLSAENKHRVALGQETILKLVFKFEEGGESRGVERDDLLSVLSNGEKKALYILNVLFEMETRKAAGRETLFIIDDLADSFDYKNKYAIIQYLKEMAEHTDFKLLLLTHNFDFFRTLVSRGVVGYNRCFMAQKGDSKVVLNQAQHVNNPFIRGFKQNFFSDGMQRVASIPFVRNILEYTKGEDDSDYIALTSLLHWKSDSASITNADLDRIFNATFAGQQGKAWVSPGDSVVDLVIEQADLALEAPEGVNFENKIVLSIATRMLAEKYMVDKLTDPDFTGAIVANQTQILFQAFKSRGIGTSEAVETLDGVVLMTPENIHVNSFMYEPIIDMSDAALRDIYTQVKNL</sequence>
<organism evidence="3 4">
    <name type="scientific">Marmoricola endophyticus</name>
    <dbReference type="NCBI Taxonomy" id="2040280"/>
    <lineage>
        <taxon>Bacteria</taxon>
        <taxon>Bacillati</taxon>
        <taxon>Actinomycetota</taxon>
        <taxon>Actinomycetes</taxon>
        <taxon>Propionibacteriales</taxon>
        <taxon>Nocardioidaceae</taxon>
        <taxon>Marmoricola</taxon>
    </lineage>
</organism>
<reference evidence="3" key="1">
    <citation type="journal article" date="2014" name="Int. J. Syst. Evol. Microbiol.">
        <title>Complete genome sequence of Corynebacterium casei LMG S-19264T (=DSM 44701T), isolated from a smear-ripened cheese.</title>
        <authorList>
            <consortium name="US DOE Joint Genome Institute (JGI-PGF)"/>
            <person name="Walter F."/>
            <person name="Albersmeier A."/>
            <person name="Kalinowski J."/>
            <person name="Ruckert C."/>
        </authorList>
    </citation>
    <scope>NUCLEOTIDE SEQUENCE</scope>
    <source>
        <strain evidence="3">CGMCC 1.16067</strain>
    </source>
</reference>
<dbReference type="Proteomes" id="UP000649179">
    <property type="component" value="Unassembled WGS sequence"/>
</dbReference>
<feature type="coiled-coil region" evidence="1">
    <location>
        <begin position="173"/>
        <end position="200"/>
    </location>
</feature>
<evidence type="ECO:0000256" key="2">
    <source>
        <dbReference type="SAM" id="MobiDB-lite"/>
    </source>
</evidence>
<evidence type="ECO:0008006" key="5">
    <source>
        <dbReference type="Google" id="ProtNLM"/>
    </source>
</evidence>
<dbReference type="SUPFAM" id="SSF52540">
    <property type="entry name" value="P-loop containing nucleoside triphosphate hydrolases"/>
    <property type="match status" value="1"/>
</dbReference>
<evidence type="ECO:0000256" key="1">
    <source>
        <dbReference type="SAM" id="Coils"/>
    </source>
</evidence>
<proteinExistence type="predicted"/>
<feature type="region of interest" description="Disordered" evidence="2">
    <location>
        <begin position="122"/>
        <end position="144"/>
    </location>
</feature>
<keyword evidence="4" id="KW-1185">Reference proteome</keyword>
<name>A0A917BLT5_9ACTN</name>
<dbReference type="AlphaFoldDB" id="A0A917BLT5"/>
<feature type="compositionally biased region" description="Basic and acidic residues" evidence="2">
    <location>
        <begin position="122"/>
        <end position="140"/>
    </location>
</feature>
<comment type="caution">
    <text evidence="3">The sequence shown here is derived from an EMBL/GenBank/DDBJ whole genome shotgun (WGS) entry which is preliminary data.</text>
</comment>
<keyword evidence="1" id="KW-0175">Coiled coil</keyword>
<feature type="region of interest" description="Disordered" evidence="2">
    <location>
        <begin position="1"/>
        <end position="50"/>
    </location>
</feature>
<protein>
    <recommendedName>
        <fullName evidence="5">Phage infection protein</fullName>
    </recommendedName>
</protein>
<feature type="compositionally biased region" description="Polar residues" evidence="2">
    <location>
        <begin position="1"/>
        <end position="12"/>
    </location>
</feature>
<dbReference type="EMBL" id="BMKQ01000001">
    <property type="protein sequence ID" value="GGF48577.1"/>
    <property type="molecule type" value="Genomic_DNA"/>
</dbReference>
<feature type="compositionally biased region" description="Basic residues" evidence="2">
    <location>
        <begin position="23"/>
        <end position="42"/>
    </location>
</feature>